<keyword evidence="2" id="KW-1185">Reference proteome</keyword>
<dbReference type="EMBL" id="BMXY01000002">
    <property type="protein sequence ID" value="GGZ66077.1"/>
    <property type="molecule type" value="Genomic_DNA"/>
</dbReference>
<gene>
    <name evidence="1" type="ORF">GCM10008101_20220</name>
</gene>
<sequence>MSAYSEIADAIVDHAEAMTRLSADRLDAAAFDAAVAEHVHSIRVLAVSHIDPVADRAFFKTIKAATARAPGVYVHIPDGIIEFLVDTARGQQRFELWNAKELRAGGRD</sequence>
<comment type="caution">
    <text evidence="1">The sequence shown here is derived from an EMBL/GenBank/DDBJ whole genome shotgun (WGS) entry which is preliminary data.</text>
</comment>
<dbReference type="RefSeq" id="WP_189449494.1">
    <property type="nucleotide sequence ID" value="NZ_BMXY01000002.1"/>
</dbReference>
<evidence type="ECO:0000313" key="1">
    <source>
        <dbReference type="EMBL" id="GGZ66077.1"/>
    </source>
</evidence>
<evidence type="ECO:0000313" key="2">
    <source>
        <dbReference type="Proteomes" id="UP000643403"/>
    </source>
</evidence>
<organism evidence="1 2">
    <name type="scientific">Cognatilysobacter xinjiangensis</name>
    <dbReference type="NCBI Taxonomy" id="546892"/>
    <lineage>
        <taxon>Bacteria</taxon>
        <taxon>Pseudomonadati</taxon>
        <taxon>Pseudomonadota</taxon>
        <taxon>Gammaproteobacteria</taxon>
        <taxon>Lysobacterales</taxon>
        <taxon>Lysobacteraceae</taxon>
        <taxon>Cognatilysobacter</taxon>
    </lineage>
</organism>
<accession>A0ABQ3C6V6</accession>
<dbReference type="Proteomes" id="UP000643403">
    <property type="component" value="Unassembled WGS sequence"/>
</dbReference>
<reference evidence="2" key="1">
    <citation type="journal article" date="2019" name="Int. J. Syst. Evol. Microbiol.">
        <title>The Global Catalogue of Microorganisms (GCM) 10K type strain sequencing project: providing services to taxonomists for standard genome sequencing and annotation.</title>
        <authorList>
            <consortium name="The Broad Institute Genomics Platform"/>
            <consortium name="The Broad Institute Genome Sequencing Center for Infectious Disease"/>
            <person name="Wu L."/>
            <person name="Ma J."/>
        </authorList>
    </citation>
    <scope>NUCLEOTIDE SEQUENCE [LARGE SCALE GENOMIC DNA]</scope>
    <source>
        <strain evidence="2">KCTC 22558</strain>
    </source>
</reference>
<name>A0ABQ3C6V6_9GAMM</name>
<protein>
    <submittedName>
        <fullName evidence="1">Uncharacterized protein</fullName>
    </submittedName>
</protein>
<proteinExistence type="predicted"/>